<keyword evidence="3 8" id="KW-0418">Kinase</keyword>
<dbReference type="FunFam" id="1.10.510.10:FF:001106">
    <property type="entry name" value="Probable LRR receptor-like serine/threonine-protein kinase At1g29720"/>
    <property type="match status" value="1"/>
</dbReference>
<evidence type="ECO:0000256" key="1">
    <source>
        <dbReference type="ARBA" id="ARBA00022679"/>
    </source>
</evidence>
<dbReference type="AlphaFoldDB" id="A0ABD1GZ99"/>
<organism evidence="8 9">
    <name type="scientific">Salvia divinorum</name>
    <name type="common">Maria pastora</name>
    <name type="synonym">Diviner's sage</name>
    <dbReference type="NCBI Taxonomy" id="28513"/>
    <lineage>
        <taxon>Eukaryota</taxon>
        <taxon>Viridiplantae</taxon>
        <taxon>Streptophyta</taxon>
        <taxon>Embryophyta</taxon>
        <taxon>Tracheophyta</taxon>
        <taxon>Spermatophyta</taxon>
        <taxon>Magnoliopsida</taxon>
        <taxon>eudicotyledons</taxon>
        <taxon>Gunneridae</taxon>
        <taxon>Pentapetalae</taxon>
        <taxon>asterids</taxon>
        <taxon>lamiids</taxon>
        <taxon>Lamiales</taxon>
        <taxon>Lamiaceae</taxon>
        <taxon>Nepetoideae</taxon>
        <taxon>Mentheae</taxon>
        <taxon>Salviinae</taxon>
        <taxon>Salvia</taxon>
        <taxon>Salvia subgen. Calosphace</taxon>
    </lineage>
</organism>
<dbReference type="Gene3D" id="1.10.510.10">
    <property type="entry name" value="Transferase(Phosphotransferase) domain 1"/>
    <property type="match status" value="1"/>
</dbReference>
<dbReference type="Gene3D" id="3.30.200.20">
    <property type="entry name" value="Phosphorylase Kinase, domain 1"/>
    <property type="match status" value="1"/>
</dbReference>
<dbReference type="Proteomes" id="UP001567538">
    <property type="component" value="Unassembled WGS sequence"/>
</dbReference>
<keyword evidence="1" id="KW-0808">Transferase</keyword>
<dbReference type="Pfam" id="PF00069">
    <property type="entry name" value="Pkinase"/>
    <property type="match status" value="1"/>
</dbReference>
<dbReference type="PANTHER" id="PTHR47973">
    <property type="entry name" value="CYSTEINE-RICH RECEPTOR-LIKE PROTEIN KINASE 3"/>
    <property type="match status" value="1"/>
</dbReference>
<dbReference type="PROSITE" id="PS00107">
    <property type="entry name" value="PROTEIN_KINASE_ATP"/>
    <property type="match status" value="1"/>
</dbReference>
<sequence>MKFTPSFLGCFNPSTAKFIEETDYGYDEEEEDEVGVTNVPNPNFRVFSYNELRVATQGFKNKIGEGGFGTVYKGRLIGDRFIAVKVVSVEVESMRGEREFISEIAALSDIKHDNLVTLKGCCVDGAHRLLVYDYMENNSLAYTFLGTEQKRARFSWELRKGVALGVARGLWYLHEQVNPHIIHRDIKASNILVDADFTPKLADFGLAKLFRDNVSYISTRVAGTLGYLSPEYAYSGHLTRKSDIYSFGVLLLEIVSGRQVVEYHFQHGEQFLVDKAWELYNAKSLLMLVDSQLKGDFSEEEALRFLRVGLLCVQEIARLRPAMSVALKMLQDEMSTEDVDISQPGLVSDLMEVKIRRRVSSNFTSSPASSSNGSVHAR</sequence>
<dbReference type="PROSITE" id="PS00108">
    <property type="entry name" value="PROTEIN_KINASE_ST"/>
    <property type="match status" value="1"/>
</dbReference>
<dbReference type="SMART" id="SM00220">
    <property type="entry name" value="S_TKc"/>
    <property type="match status" value="1"/>
</dbReference>
<proteinExistence type="inferred from homology"/>
<dbReference type="PROSITE" id="PS50011">
    <property type="entry name" value="PROTEIN_KINASE_DOM"/>
    <property type="match status" value="1"/>
</dbReference>
<dbReference type="InterPro" id="IPR000719">
    <property type="entry name" value="Prot_kinase_dom"/>
</dbReference>
<evidence type="ECO:0000256" key="2">
    <source>
        <dbReference type="ARBA" id="ARBA00022741"/>
    </source>
</evidence>
<reference evidence="8 9" key="1">
    <citation type="submission" date="2024-06" db="EMBL/GenBank/DDBJ databases">
        <title>A chromosome level genome sequence of Diviner's sage (Salvia divinorum).</title>
        <authorList>
            <person name="Ford S.A."/>
            <person name="Ro D.-K."/>
            <person name="Ness R.W."/>
            <person name="Phillips M.A."/>
        </authorList>
    </citation>
    <scope>NUCLEOTIDE SEQUENCE [LARGE SCALE GENOMIC DNA]</scope>
    <source>
        <strain evidence="8">SAF-2024a</strain>
        <tissue evidence="8">Leaf</tissue>
    </source>
</reference>
<dbReference type="InterPro" id="IPR008271">
    <property type="entry name" value="Ser/Thr_kinase_AS"/>
</dbReference>
<evidence type="ECO:0000313" key="9">
    <source>
        <dbReference type="Proteomes" id="UP001567538"/>
    </source>
</evidence>
<dbReference type="SUPFAM" id="SSF56112">
    <property type="entry name" value="Protein kinase-like (PK-like)"/>
    <property type="match status" value="1"/>
</dbReference>
<dbReference type="GO" id="GO:0004674">
    <property type="term" value="F:protein serine/threonine kinase activity"/>
    <property type="evidence" value="ECO:0007669"/>
    <property type="project" value="UniProtKB-KW"/>
</dbReference>
<dbReference type="InterPro" id="IPR017441">
    <property type="entry name" value="Protein_kinase_ATP_BS"/>
</dbReference>
<keyword evidence="6" id="KW-0723">Serine/threonine-protein kinase</keyword>
<keyword evidence="9" id="KW-1185">Reference proteome</keyword>
<comment type="caution">
    <text evidence="8">The sequence shown here is derived from an EMBL/GenBank/DDBJ whole genome shotgun (WGS) entry which is preliminary data.</text>
</comment>
<evidence type="ECO:0000256" key="4">
    <source>
        <dbReference type="ARBA" id="ARBA00022840"/>
    </source>
</evidence>
<evidence type="ECO:0000256" key="6">
    <source>
        <dbReference type="RuleBase" id="RU000304"/>
    </source>
</evidence>
<gene>
    <name evidence="8" type="ORF">AAHA92_17546</name>
</gene>
<accession>A0ABD1GZ99</accession>
<keyword evidence="4 5" id="KW-0067">ATP-binding</keyword>
<evidence type="ECO:0000313" key="8">
    <source>
        <dbReference type="EMBL" id="KAL1549442.1"/>
    </source>
</evidence>
<dbReference type="FunFam" id="3.30.200.20:FF:000178">
    <property type="entry name" value="serine/threonine-protein kinase PBS1-like"/>
    <property type="match status" value="1"/>
</dbReference>
<evidence type="ECO:0000256" key="3">
    <source>
        <dbReference type="ARBA" id="ARBA00022777"/>
    </source>
</evidence>
<name>A0ABD1GZ99_SALDI</name>
<evidence type="ECO:0000259" key="7">
    <source>
        <dbReference type="PROSITE" id="PS50011"/>
    </source>
</evidence>
<dbReference type="GO" id="GO:0005524">
    <property type="term" value="F:ATP binding"/>
    <property type="evidence" value="ECO:0007669"/>
    <property type="project" value="UniProtKB-UniRule"/>
</dbReference>
<keyword evidence="2 5" id="KW-0547">Nucleotide-binding</keyword>
<feature type="domain" description="Protein kinase" evidence="7">
    <location>
        <begin position="57"/>
        <end position="378"/>
    </location>
</feature>
<evidence type="ECO:0000256" key="5">
    <source>
        <dbReference type="PROSITE-ProRule" id="PRU10141"/>
    </source>
</evidence>
<feature type="binding site" evidence="5">
    <location>
        <position position="85"/>
    </location>
    <ligand>
        <name>ATP</name>
        <dbReference type="ChEBI" id="CHEBI:30616"/>
    </ligand>
</feature>
<dbReference type="EMBL" id="JBEAFC010000007">
    <property type="protein sequence ID" value="KAL1549442.1"/>
    <property type="molecule type" value="Genomic_DNA"/>
</dbReference>
<protein>
    <submittedName>
        <fullName evidence="8">Serine/threonine-protein kinase</fullName>
    </submittedName>
</protein>
<dbReference type="InterPro" id="IPR011009">
    <property type="entry name" value="Kinase-like_dom_sf"/>
</dbReference>
<comment type="similarity">
    <text evidence="6">Belongs to the protein kinase superfamily.</text>
</comment>
<dbReference type="InterPro" id="IPR052059">
    <property type="entry name" value="CR_Ser/Thr_kinase"/>
</dbReference>